<evidence type="ECO:0000256" key="1">
    <source>
        <dbReference type="SAM" id="MobiDB-lite"/>
    </source>
</evidence>
<name>A0AAE1EH90_PETCI</name>
<dbReference type="Proteomes" id="UP001286313">
    <property type="component" value="Unassembled WGS sequence"/>
</dbReference>
<feature type="compositionally biased region" description="Basic and acidic residues" evidence="1">
    <location>
        <begin position="38"/>
        <end position="47"/>
    </location>
</feature>
<dbReference type="EMBL" id="JAWQEG010007964">
    <property type="protein sequence ID" value="KAK3851293.1"/>
    <property type="molecule type" value="Genomic_DNA"/>
</dbReference>
<protein>
    <submittedName>
        <fullName evidence="2">Uncharacterized protein</fullName>
    </submittedName>
</protein>
<organism evidence="2 3">
    <name type="scientific">Petrolisthes cinctipes</name>
    <name type="common">Flat porcelain crab</name>
    <dbReference type="NCBI Taxonomy" id="88211"/>
    <lineage>
        <taxon>Eukaryota</taxon>
        <taxon>Metazoa</taxon>
        <taxon>Ecdysozoa</taxon>
        <taxon>Arthropoda</taxon>
        <taxon>Crustacea</taxon>
        <taxon>Multicrustacea</taxon>
        <taxon>Malacostraca</taxon>
        <taxon>Eumalacostraca</taxon>
        <taxon>Eucarida</taxon>
        <taxon>Decapoda</taxon>
        <taxon>Pleocyemata</taxon>
        <taxon>Anomura</taxon>
        <taxon>Galatheoidea</taxon>
        <taxon>Porcellanidae</taxon>
        <taxon>Petrolisthes</taxon>
    </lineage>
</organism>
<comment type="caution">
    <text evidence="2">The sequence shown here is derived from an EMBL/GenBank/DDBJ whole genome shotgun (WGS) entry which is preliminary data.</text>
</comment>
<sequence>MRVGRLKGETEMRVGMQNEPEGNSPASGKTVSPMQEPLRGKDKDKTSRVWLEGLRGSGDEEGGREGRPGCLLRVQEWWVEWSARGRRCQGVYGKGDEVEKG</sequence>
<reference evidence="2" key="1">
    <citation type="submission" date="2023-10" db="EMBL/GenBank/DDBJ databases">
        <title>Genome assemblies of two species of porcelain crab, Petrolisthes cinctipes and Petrolisthes manimaculis (Anomura: Porcellanidae).</title>
        <authorList>
            <person name="Angst P."/>
        </authorList>
    </citation>
    <scope>NUCLEOTIDE SEQUENCE</scope>
    <source>
        <strain evidence="2">PB745_01</strain>
        <tissue evidence="2">Gill</tissue>
    </source>
</reference>
<gene>
    <name evidence="2" type="ORF">Pcinc_042052</name>
</gene>
<evidence type="ECO:0000313" key="3">
    <source>
        <dbReference type="Proteomes" id="UP001286313"/>
    </source>
</evidence>
<dbReference type="AlphaFoldDB" id="A0AAE1EH90"/>
<evidence type="ECO:0000313" key="2">
    <source>
        <dbReference type="EMBL" id="KAK3851293.1"/>
    </source>
</evidence>
<accession>A0AAE1EH90</accession>
<feature type="region of interest" description="Disordered" evidence="1">
    <location>
        <begin position="1"/>
        <end position="47"/>
    </location>
</feature>
<keyword evidence="3" id="KW-1185">Reference proteome</keyword>
<proteinExistence type="predicted"/>
<feature type="compositionally biased region" description="Basic and acidic residues" evidence="1">
    <location>
        <begin position="1"/>
        <end position="12"/>
    </location>
</feature>
<feature type="compositionally biased region" description="Polar residues" evidence="1">
    <location>
        <begin position="20"/>
        <end position="33"/>
    </location>
</feature>